<keyword evidence="5" id="KW-0479">Metal-binding</keyword>
<reference evidence="16" key="1">
    <citation type="submission" date="2021-01" db="EMBL/GenBank/DDBJ databases">
        <authorList>
            <person name="Corre E."/>
            <person name="Pelletier E."/>
            <person name="Niang G."/>
            <person name="Scheremetjew M."/>
            <person name="Finn R."/>
            <person name="Kale V."/>
            <person name="Holt S."/>
            <person name="Cochrane G."/>
            <person name="Meng A."/>
            <person name="Brown T."/>
            <person name="Cohen L."/>
        </authorList>
    </citation>
    <scope>NUCLEOTIDE SEQUENCE</scope>
</reference>
<dbReference type="InterPro" id="IPR001932">
    <property type="entry name" value="PPM-type_phosphatase-like_dom"/>
</dbReference>
<proteinExistence type="inferred from homology"/>
<feature type="region of interest" description="Disordered" evidence="13">
    <location>
        <begin position="92"/>
        <end position="114"/>
    </location>
</feature>
<dbReference type="GO" id="GO:0046872">
    <property type="term" value="F:metal ion binding"/>
    <property type="evidence" value="ECO:0007669"/>
    <property type="project" value="UniProtKB-KW"/>
</dbReference>
<dbReference type="InterPro" id="IPR015655">
    <property type="entry name" value="PP2C"/>
</dbReference>
<dbReference type="SMART" id="SM00332">
    <property type="entry name" value="PP2Cc"/>
    <property type="match status" value="1"/>
</dbReference>
<evidence type="ECO:0000256" key="2">
    <source>
        <dbReference type="ARBA" id="ARBA00004170"/>
    </source>
</evidence>
<dbReference type="InterPro" id="IPR036457">
    <property type="entry name" value="PPM-type-like_dom_sf"/>
</dbReference>
<evidence type="ECO:0000256" key="12">
    <source>
        <dbReference type="RuleBase" id="RU003465"/>
    </source>
</evidence>
<evidence type="ECO:0000256" key="9">
    <source>
        <dbReference type="ARBA" id="ARBA00023211"/>
    </source>
</evidence>
<protein>
    <recommendedName>
        <fullName evidence="4">protein-serine/threonine phosphatase</fullName>
        <ecNumber evidence="4">3.1.3.16</ecNumber>
    </recommendedName>
</protein>
<evidence type="ECO:0000256" key="6">
    <source>
        <dbReference type="ARBA" id="ARBA00022801"/>
    </source>
</evidence>
<dbReference type="AlphaFoldDB" id="A0A7S1F5P1"/>
<dbReference type="Gene3D" id="3.60.40.10">
    <property type="entry name" value="PPM-type phosphatase domain"/>
    <property type="match status" value="1"/>
</dbReference>
<keyword evidence="9" id="KW-0464">Manganese</keyword>
<name>A0A7S1F5P1_NOCSC</name>
<dbReference type="InterPro" id="IPR000222">
    <property type="entry name" value="PP2C_BS"/>
</dbReference>
<keyword evidence="6 12" id="KW-0378">Hydrolase</keyword>
<dbReference type="PROSITE" id="PS50053">
    <property type="entry name" value="UBIQUITIN_2"/>
    <property type="match status" value="1"/>
</dbReference>
<feature type="domain" description="Ubiquitin-like" evidence="14">
    <location>
        <begin position="1"/>
        <end position="78"/>
    </location>
</feature>
<dbReference type="SUPFAM" id="SSF54236">
    <property type="entry name" value="Ubiquitin-like"/>
    <property type="match status" value="1"/>
</dbReference>
<dbReference type="Gene3D" id="3.10.20.90">
    <property type="entry name" value="Phosphatidylinositol 3-kinase Catalytic Subunit, Chain A, domain 1"/>
    <property type="match status" value="1"/>
</dbReference>
<dbReference type="Pfam" id="PF00481">
    <property type="entry name" value="PP2C"/>
    <property type="match status" value="1"/>
</dbReference>
<dbReference type="PANTHER" id="PTHR13832">
    <property type="entry name" value="PROTEIN PHOSPHATASE 2C"/>
    <property type="match status" value="1"/>
</dbReference>
<comment type="cofactor">
    <cofactor evidence="1">
        <name>Mn(2+)</name>
        <dbReference type="ChEBI" id="CHEBI:29035"/>
    </cofactor>
</comment>
<dbReference type="SMART" id="SM00213">
    <property type="entry name" value="UBQ"/>
    <property type="match status" value="1"/>
</dbReference>
<evidence type="ECO:0000259" key="15">
    <source>
        <dbReference type="PROSITE" id="PS51746"/>
    </source>
</evidence>
<accession>A0A7S1F5P1</accession>
<dbReference type="EC" id="3.1.3.16" evidence="4"/>
<dbReference type="PANTHER" id="PTHR13832:SF803">
    <property type="entry name" value="PROTEIN PHOSPHATASE 1G"/>
    <property type="match status" value="1"/>
</dbReference>
<evidence type="ECO:0000256" key="1">
    <source>
        <dbReference type="ARBA" id="ARBA00001936"/>
    </source>
</evidence>
<dbReference type="SUPFAM" id="SSF81606">
    <property type="entry name" value="PP2C-like"/>
    <property type="match status" value="1"/>
</dbReference>
<evidence type="ECO:0000256" key="13">
    <source>
        <dbReference type="SAM" id="MobiDB-lite"/>
    </source>
</evidence>
<dbReference type="PROSITE" id="PS01032">
    <property type="entry name" value="PPM_1"/>
    <property type="match status" value="1"/>
</dbReference>
<sequence length="434" mass="48552">MKILFRPPEKGKKDDVELDVNPDELMESVRRKVQAKVSDWQCHKLIHQGVTLRDDRTLRYYGVAEGSCLIVQGQYYGQYLPMGVTPNMERKRTAEEALSDAQVEGGAPPVKRPTATSLTDLEDAEVAWIGVRCATWGDKGMRRQMEDEHLICASLREHSPSLSKERDCALFAIFDGHGGKQVAGFIKTCLAVELANAFAAEEGSKDEPLSDKRLKKATEATFQRLDSRIASELTGCYDGCTAIVLLVSPEQVVCLNLGDSMAYLCRRSEEDIQAIPLQMRQHKCWMMKEKERILRAGGAVENGRINGVLEVSRAFGDITLKKYGVLCTPDYMKFKIDRTKDEFVLLGCDGFWNAWTAAEALEFASDLVQTEEARASRDGEALDLKSCCRELVQHVVEEKKAQDNVSVLIIQFVGRPAEMEEAKDQSKEDAVNDE</sequence>
<evidence type="ECO:0000256" key="10">
    <source>
        <dbReference type="ARBA" id="ARBA00047761"/>
    </source>
</evidence>
<dbReference type="EMBL" id="HBFQ01026857">
    <property type="protein sequence ID" value="CAD8844605.1"/>
    <property type="molecule type" value="Transcribed_RNA"/>
</dbReference>
<dbReference type="InterPro" id="IPR000626">
    <property type="entry name" value="Ubiquitin-like_dom"/>
</dbReference>
<comment type="subcellular location">
    <subcellularLocation>
        <location evidence="2">Membrane</location>
        <topology evidence="2">Peripheral membrane protein</topology>
    </subcellularLocation>
</comment>
<dbReference type="GO" id="GO:0016020">
    <property type="term" value="C:membrane"/>
    <property type="evidence" value="ECO:0007669"/>
    <property type="project" value="UniProtKB-SubCell"/>
</dbReference>
<comment type="catalytic activity">
    <reaction evidence="11">
        <text>O-phospho-L-threonyl-[protein] + H2O = L-threonyl-[protein] + phosphate</text>
        <dbReference type="Rhea" id="RHEA:47004"/>
        <dbReference type="Rhea" id="RHEA-COMP:11060"/>
        <dbReference type="Rhea" id="RHEA-COMP:11605"/>
        <dbReference type="ChEBI" id="CHEBI:15377"/>
        <dbReference type="ChEBI" id="CHEBI:30013"/>
        <dbReference type="ChEBI" id="CHEBI:43474"/>
        <dbReference type="ChEBI" id="CHEBI:61977"/>
        <dbReference type="EC" id="3.1.3.16"/>
    </reaction>
</comment>
<evidence type="ECO:0000313" key="16">
    <source>
        <dbReference type="EMBL" id="CAD8844605.1"/>
    </source>
</evidence>
<organism evidence="16">
    <name type="scientific">Noctiluca scintillans</name>
    <name type="common">Sea sparkle</name>
    <name type="synonym">Red tide dinoflagellate</name>
    <dbReference type="NCBI Taxonomy" id="2966"/>
    <lineage>
        <taxon>Eukaryota</taxon>
        <taxon>Sar</taxon>
        <taxon>Alveolata</taxon>
        <taxon>Dinophyceae</taxon>
        <taxon>Noctilucales</taxon>
        <taxon>Noctilucaceae</taxon>
        <taxon>Noctiluca</taxon>
    </lineage>
</organism>
<evidence type="ECO:0000256" key="11">
    <source>
        <dbReference type="ARBA" id="ARBA00048336"/>
    </source>
</evidence>
<evidence type="ECO:0000256" key="5">
    <source>
        <dbReference type="ARBA" id="ARBA00022723"/>
    </source>
</evidence>
<dbReference type="InterPro" id="IPR029071">
    <property type="entry name" value="Ubiquitin-like_domsf"/>
</dbReference>
<comment type="catalytic activity">
    <reaction evidence="10">
        <text>O-phospho-L-seryl-[protein] + H2O = L-seryl-[protein] + phosphate</text>
        <dbReference type="Rhea" id="RHEA:20629"/>
        <dbReference type="Rhea" id="RHEA-COMP:9863"/>
        <dbReference type="Rhea" id="RHEA-COMP:11604"/>
        <dbReference type="ChEBI" id="CHEBI:15377"/>
        <dbReference type="ChEBI" id="CHEBI:29999"/>
        <dbReference type="ChEBI" id="CHEBI:43474"/>
        <dbReference type="ChEBI" id="CHEBI:83421"/>
        <dbReference type="EC" id="3.1.3.16"/>
    </reaction>
</comment>
<evidence type="ECO:0000259" key="14">
    <source>
        <dbReference type="PROSITE" id="PS50053"/>
    </source>
</evidence>
<evidence type="ECO:0000256" key="8">
    <source>
        <dbReference type="ARBA" id="ARBA00022912"/>
    </source>
</evidence>
<feature type="domain" description="PPM-type phosphatase" evidence="15">
    <location>
        <begin position="132"/>
        <end position="412"/>
    </location>
</feature>
<keyword evidence="7" id="KW-0460">Magnesium</keyword>
<dbReference type="PROSITE" id="PS51746">
    <property type="entry name" value="PPM_2"/>
    <property type="match status" value="1"/>
</dbReference>
<keyword evidence="8 12" id="KW-0904">Protein phosphatase</keyword>
<gene>
    <name evidence="16" type="ORF">NSCI0253_LOCUS18955</name>
</gene>
<evidence type="ECO:0000256" key="4">
    <source>
        <dbReference type="ARBA" id="ARBA00013081"/>
    </source>
</evidence>
<dbReference type="GO" id="GO:0004722">
    <property type="term" value="F:protein serine/threonine phosphatase activity"/>
    <property type="evidence" value="ECO:0007669"/>
    <property type="project" value="UniProtKB-EC"/>
</dbReference>
<dbReference type="Pfam" id="PF00240">
    <property type="entry name" value="ubiquitin"/>
    <property type="match status" value="1"/>
</dbReference>
<comment type="similarity">
    <text evidence="3 12">Belongs to the PP2C family.</text>
</comment>
<evidence type="ECO:0000256" key="7">
    <source>
        <dbReference type="ARBA" id="ARBA00022842"/>
    </source>
</evidence>
<evidence type="ECO:0000256" key="3">
    <source>
        <dbReference type="ARBA" id="ARBA00006702"/>
    </source>
</evidence>
<dbReference type="CDD" id="cd17039">
    <property type="entry name" value="Ubl_ubiquitin_like"/>
    <property type="match status" value="1"/>
</dbReference>
<dbReference type="CDD" id="cd00143">
    <property type="entry name" value="PP2Cc"/>
    <property type="match status" value="1"/>
</dbReference>